<comment type="caution">
    <text evidence="1">The sequence shown here is derived from an EMBL/GenBank/DDBJ whole genome shotgun (WGS) entry which is preliminary data.</text>
</comment>
<dbReference type="Proteomes" id="UP000234460">
    <property type="component" value="Chromosome LMANV2"/>
</dbReference>
<protein>
    <submittedName>
        <fullName evidence="1">Uncharacterized protein</fullName>
    </submittedName>
</protein>
<dbReference type="AlphaFoldDB" id="A0AAQ1NYW9"/>
<reference evidence="1 2" key="1">
    <citation type="submission" date="2017-11" db="EMBL/GenBank/DDBJ databases">
        <authorList>
            <person name="Lechat P."/>
        </authorList>
    </citation>
    <scope>NUCLEOTIDE SEQUENCE [LARGE SCALE GENOMIC DNA]</scope>
    <source>
        <strain evidence="1">L495</strain>
    </source>
</reference>
<evidence type="ECO:0000313" key="2">
    <source>
        <dbReference type="Proteomes" id="UP000234460"/>
    </source>
</evidence>
<sequence>MLPILCSKQFDFMNFNRDSVRGKAWPQTFLRSRSHPLISDSLYEVFLILRFPLAVYPEVVALFPSFSNARPSIVSIQSS</sequence>
<proteinExistence type="predicted"/>
<dbReference type="EMBL" id="OEJX01000021">
    <property type="protein sequence ID" value="SOR61259.1"/>
    <property type="molecule type" value="Genomic_DNA"/>
</dbReference>
<name>A0AAQ1NYW9_LEPIR</name>
<organism evidence="1 2">
    <name type="scientific">Leptospira interrogans serovar Manilae</name>
    <dbReference type="NCBI Taxonomy" id="214675"/>
    <lineage>
        <taxon>Bacteria</taxon>
        <taxon>Pseudomonadati</taxon>
        <taxon>Spirochaetota</taxon>
        <taxon>Spirochaetia</taxon>
        <taxon>Leptospirales</taxon>
        <taxon>Leptospiraceae</taxon>
        <taxon>Leptospira</taxon>
    </lineage>
</organism>
<accession>A0AAQ1NYW9</accession>
<gene>
    <name evidence="1" type="ORF">LMANV2_280024</name>
</gene>
<evidence type="ECO:0000313" key="1">
    <source>
        <dbReference type="EMBL" id="SOR61259.1"/>
    </source>
</evidence>